<proteinExistence type="predicted"/>
<evidence type="ECO:0000313" key="1">
    <source>
        <dbReference type="EMBL" id="RAG80347.1"/>
    </source>
</evidence>
<dbReference type="RefSeq" id="WP_111507913.1">
    <property type="nucleotide sequence ID" value="NZ_QKYN01000253.1"/>
</dbReference>
<dbReference type="EMBL" id="QKYN01000253">
    <property type="protein sequence ID" value="RAG80347.1"/>
    <property type="molecule type" value="Genomic_DNA"/>
</dbReference>
<dbReference type="Proteomes" id="UP000248889">
    <property type="component" value="Unassembled WGS sequence"/>
</dbReference>
<sequence length="176" mass="18375">MTITGESLNSWADQVADLASEFTTGFEARFGYPPGDNRLVSATPQDSERAVQTLSGLGVPGDLLQFYSRVESVSLPDLDNGFFIHSADSVADGMAGGQPTEVVGAIDERIVVFGSDGGGGLCALTIPDGRFLVLRGGALVGPRYDVDESGVQSLPGGLWGFLESIRAELVHATSPN</sequence>
<keyword evidence="2" id="KW-1185">Reference proteome</keyword>
<dbReference type="OrthoDB" id="3637779at2"/>
<evidence type="ECO:0000313" key="2">
    <source>
        <dbReference type="Proteomes" id="UP000248889"/>
    </source>
</evidence>
<reference evidence="1 2" key="1">
    <citation type="submission" date="2018-06" db="EMBL/GenBank/DDBJ databases">
        <title>Streptacidiphilus pinicola sp. nov., isolated from pine grove soil.</title>
        <authorList>
            <person name="Roh S.G."/>
            <person name="Park S."/>
            <person name="Kim M.-K."/>
            <person name="Yun B.-R."/>
            <person name="Park J."/>
            <person name="Kim M.J."/>
            <person name="Kim Y.S."/>
            <person name="Kim S.B."/>
        </authorList>
    </citation>
    <scope>NUCLEOTIDE SEQUENCE [LARGE SCALE GENOMIC DNA]</scope>
    <source>
        <strain evidence="1 2">MMS16-CNU450</strain>
    </source>
</reference>
<organism evidence="1 2">
    <name type="scientific">Streptacidiphilus pinicola</name>
    <dbReference type="NCBI Taxonomy" id="2219663"/>
    <lineage>
        <taxon>Bacteria</taxon>
        <taxon>Bacillati</taxon>
        <taxon>Actinomycetota</taxon>
        <taxon>Actinomycetes</taxon>
        <taxon>Kitasatosporales</taxon>
        <taxon>Streptomycetaceae</taxon>
        <taxon>Streptacidiphilus</taxon>
    </lineage>
</organism>
<evidence type="ECO:0008006" key="3">
    <source>
        <dbReference type="Google" id="ProtNLM"/>
    </source>
</evidence>
<name>A0A2X0I6W3_9ACTN</name>
<protein>
    <recommendedName>
        <fullName evidence="3">SMI1/KNR4 family protein</fullName>
    </recommendedName>
</protein>
<dbReference type="AlphaFoldDB" id="A0A2X0I6W3"/>
<gene>
    <name evidence="1" type="ORF">DN069_38640</name>
</gene>
<comment type="caution">
    <text evidence="1">The sequence shown here is derived from an EMBL/GenBank/DDBJ whole genome shotgun (WGS) entry which is preliminary data.</text>
</comment>
<accession>A0A2X0I6W3</accession>